<reference evidence="2 3" key="1">
    <citation type="submission" date="2018-07" db="EMBL/GenBank/DDBJ databases">
        <title>Genome analysis of Larkinella rosea.</title>
        <authorList>
            <person name="Zhou Z."/>
            <person name="Wang G."/>
        </authorList>
    </citation>
    <scope>NUCLEOTIDE SEQUENCE [LARGE SCALE GENOMIC DNA]</scope>
    <source>
        <strain evidence="3">zzj9</strain>
    </source>
</reference>
<feature type="transmembrane region" description="Helical" evidence="1">
    <location>
        <begin position="155"/>
        <end position="172"/>
    </location>
</feature>
<name>A0A368JUI9_9BACT</name>
<dbReference type="PANTHER" id="PTHR38434:SF1">
    <property type="entry name" value="BLL2549 PROTEIN"/>
    <property type="match status" value="1"/>
</dbReference>
<dbReference type="Proteomes" id="UP000253383">
    <property type="component" value="Unassembled WGS sequence"/>
</dbReference>
<feature type="transmembrane region" description="Helical" evidence="1">
    <location>
        <begin position="766"/>
        <end position="783"/>
    </location>
</feature>
<keyword evidence="1" id="KW-1133">Transmembrane helix</keyword>
<feature type="transmembrane region" description="Helical" evidence="1">
    <location>
        <begin position="243"/>
        <end position="260"/>
    </location>
</feature>
<feature type="transmembrane region" description="Helical" evidence="1">
    <location>
        <begin position="372"/>
        <end position="394"/>
    </location>
</feature>
<dbReference type="EMBL" id="QOWE01000004">
    <property type="protein sequence ID" value="RCR70596.1"/>
    <property type="molecule type" value="Genomic_DNA"/>
</dbReference>
<feature type="transmembrane region" description="Helical" evidence="1">
    <location>
        <begin position="184"/>
        <end position="202"/>
    </location>
</feature>
<feature type="transmembrane region" description="Helical" evidence="1">
    <location>
        <begin position="612"/>
        <end position="631"/>
    </location>
</feature>
<feature type="transmembrane region" description="Helical" evidence="1">
    <location>
        <begin position="429"/>
        <end position="447"/>
    </location>
</feature>
<feature type="transmembrane region" description="Helical" evidence="1">
    <location>
        <begin position="453"/>
        <end position="469"/>
    </location>
</feature>
<feature type="transmembrane region" description="Helical" evidence="1">
    <location>
        <begin position="741"/>
        <end position="759"/>
    </location>
</feature>
<organism evidence="2 3">
    <name type="scientific">Larkinella punicea</name>
    <dbReference type="NCBI Taxonomy" id="2315727"/>
    <lineage>
        <taxon>Bacteria</taxon>
        <taxon>Pseudomonadati</taxon>
        <taxon>Bacteroidota</taxon>
        <taxon>Cytophagia</taxon>
        <taxon>Cytophagales</taxon>
        <taxon>Spirosomataceae</taxon>
        <taxon>Larkinella</taxon>
    </lineage>
</organism>
<sequence>MEAFLLVIVIILILVAFSRFADVKQLILRQSDEINQLRADFKAFQNVVGSTDQPVKPTMLDERGAVIEVVEPLAPPVAIRPEPIPTPEPEPEPTPVVEQPAFRIESALPPPIPQLTDLPPIPVLPPPVPAEPQLSFFQRFLRDNPDLEKFIGENLINKIGIGILVLGIGYFVKFAIDQEWINEIGRVFIGVLAGGALIGIAHRLRKSFGAFSSVLVGGGLAVLYFTIAIAFHDYHIFNQTTAFVLMVVITGFSILLAISYDRVELAVVSLVGGFATPFMVSSGDGNYVVLLTYILILDVGMLVLAYFKKWNLVHIVAYGFTVLLFGAWLSDSILENKPHYQGAFIFAALFYVVFMAMNLINNLKEKARFSAVEISLLLSSTAFFFAAGMVILLHSGHQNYQGLFTVALAVVNFGLAAFLYRREAVDRTLIYLLIGLVITFVSLAIPVQLEGNFITMFWALEAVLLLWLAQKSGLTLVSTASVLVLGLMLVSLGMDWADLYGGVSTLPLPIVLNKAFITSLVSIVGLLGVNRLLNTQTEPFRFWIGQLDVESYRRFLRFITVVVLYLSGLFELDYQSALRIGFGPNQTILLGCYNLFFGAGLLFNAQRSGKRGSLWIAVCLGLLGLIAYLSTYSPATMTLLNDYFLGDEPSLIGFPVHYVSLLFTLAILWLIDRNKAQLTPLPPVLLRIWPWFLGYVIVYVATSELFAHVIYFSFAGSKTAGLAGQPALVRFDELLIQTNKVGLPILWGVCAFVFMWIGLNRKNRQLRILSLSLFALTILKLFIYDIEGISEGGKIAAFISLGVLLLIISFMYQKIRKLILTDDANATHEPTA</sequence>
<feature type="transmembrane region" description="Helical" evidence="1">
    <location>
        <begin position="795"/>
        <end position="812"/>
    </location>
</feature>
<protein>
    <submittedName>
        <fullName evidence="2">DUF2339 domain-containing protein</fullName>
    </submittedName>
</protein>
<dbReference type="PANTHER" id="PTHR38434">
    <property type="entry name" value="BLL2549 PROTEIN"/>
    <property type="match status" value="1"/>
</dbReference>
<evidence type="ECO:0000256" key="1">
    <source>
        <dbReference type="SAM" id="Phobius"/>
    </source>
</evidence>
<feature type="transmembrane region" description="Helical" evidence="1">
    <location>
        <begin position="651"/>
        <end position="671"/>
    </location>
</feature>
<dbReference type="RefSeq" id="WP_114405165.1">
    <property type="nucleotide sequence ID" value="NZ_QOWE01000004.1"/>
</dbReference>
<feature type="transmembrane region" description="Helical" evidence="1">
    <location>
        <begin position="555"/>
        <end position="574"/>
    </location>
</feature>
<feature type="transmembrane region" description="Helical" evidence="1">
    <location>
        <begin position="400"/>
        <end position="420"/>
    </location>
</feature>
<proteinExistence type="predicted"/>
<evidence type="ECO:0000313" key="2">
    <source>
        <dbReference type="EMBL" id="RCR70596.1"/>
    </source>
</evidence>
<feature type="transmembrane region" description="Helical" evidence="1">
    <location>
        <begin position="287"/>
        <end position="307"/>
    </location>
</feature>
<evidence type="ECO:0000313" key="3">
    <source>
        <dbReference type="Proteomes" id="UP000253383"/>
    </source>
</evidence>
<feature type="transmembrane region" description="Helical" evidence="1">
    <location>
        <begin position="208"/>
        <end position="231"/>
    </location>
</feature>
<feature type="transmembrane region" description="Helical" evidence="1">
    <location>
        <begin position="586"/>
        <end position="605"/>
    </location>
</feature>
<feature type="transmembrane region" description="Helical" evidence="1">
    <location>
        <begin position="514"/>
        <end position="534"/>
    </location>
</feature>
<accession>A0A368JUI9</accession>
<feature type="transmembrane region" description="Helical" evidence="1">
    <location>
        <begin position="692"/>
        <end position="714"/>
    </location>
</feature>
<gene>
    <name evidence="2" type="ORF">DUE52_06515</name>
</gene>
<keyword evidence="1" id="KW-0812">Transmembrane</keyword>
<keyword evidence="3" id="KW-1185">Reference proteome</keyword>
<dbReference type="AlphaFoldDB" id="A0A368JUI9"/>
<dbReference type="InterPro" id="IPR019286">
    <property type="entry name" value="DUF2339_TM"/>
</dbReference>
<feature type="transmembrane region" description="Helical" evidence="1">
    <location>
        <begin position="342"/>
        <end position="360"/>
    </location>
</feature>
<keyword evidence="1" id="KW-0472">Membrane</keyword>
<comment type="caution">
    <text evidence="2">The sequence shown here is derived from an EMBL/GenBank/DDBJ whole genome shotgun (WGS) entry which is preliminary data.</text>
</comment>
<feature type="transmembrane region" description="Helical" evidence="1">
    <location>
        <begin position="476"/>
        <end position="494"/>
    </location>
</feature>
<feature type="transmembrane region" description="Helical" evidence="1">
    <location>
        <begin position="312"/>
        <end position="330"/>
    </location>
</feature>
<dbReference type="Pfam" id="PF10101">
    <property type="entry name" value="DUF2339"/>
    <property type="match status" value="1"/>
</dbReference>
<dbReference type="OrthoDB" id="666059at2"/>